<evidence type="ECO:0000259" key="12">
    <source>
        <dbReference type="PROSITE" id="PS50011"/>
    </source>
</evidence>
<feature type="compositionally biased region" description="Basic and acidic residues" evidence="11">
    <location>
        <begin position="796"/>
        <end position="808"/>
    </location>
</feature>
<feature type="compositionally biased region" description="Low complexity" evidence="11">
    <location>
        <begin position="480"/>
        <end position="501"/>
    </location>
</feature>
<dbReference type="InterPro" id="IPR011009">
    <property type="entry name" value="Kinase-like_dom_sf"/>
</dbReference>
<sequence length="1268" mass="138327">MAAYPTSLAAQNPLPSLPEDTNPEYSPSHGGLVTSGHEFDFPITAPTYEREPPAQPNPNGTQPPVTNTVNPRPNGPPVARASTSASGRPRPLSLPPQTLRPPEAVSAETAARQLDVHTSSAEPRKRSPNRILGDYTLSKTLGAGSMGKVKLAHHNGTGEKLAVKILPRASPPPAHLDSAQAEKQAHKDASKEIRTIREASLSMLLHHPYICGMRELIVHQHHYYMVFEYVNGGQMLDYIISHGRLRERVARKFARQIASALDYCHRNSVVHRDLKIENILISHSGNIKIIDFGLSNLYDPVHHLSTFCGSLYFAAPELLNAKVYTGPEVDVWSFGVVLYVLVCGKVPFDDQSMPALHAKIKRGLVEFPVWLSAECKHILSRMLVTTPAARAPLSEIINHPWMMRGFSSPPDPHLLWREPLKADDLEADVIKGMVGFEFGTPEDIEKRLTEVLRSESYERAVMEWERRRRSGTSNASWLNSSSSIISTPTTETPTTPTSPTKSKSKRFSGFDYYRRKLLPFPFPSSPPASPSQSSTPSRSSPPSTSQLSTSTSTTDNYIDPTRGFNPLISIYFLVREKRERERVYGPGHFASSQLSLEDTNVSSGPAANPPPGTSSTQLNGSGSFSRELQQASEKPHPPTPPPAKATSNLPISPPHSAPPHQTTNQSIHQRADYSIPLPKLPPPETSHHSALSYETGHGLATPSPHAAQSTFAQSQPRARERGDEGDVEVRPVLPAVPHSAKVQLPKPPPESIHRRSQSMGHRPLWGGEFLAGREKKAAAADPVPRTAGPEVGGFSEKQEVAKAEENEKSQPPQAITIQQPPADERALPDVPHPPQSAPSTTTTLARRFGSLLRGERGGDHDMRRSATGHGHAKRASMFGGTISPRISIDEKEKEEREKERLKGGLTHSQSQPLGNVHRRAATVLDPHGKRHERRGSLGGSMRVGKKLAGRPSTAADEYGNTESGTGFGRMDEEGDEPDTGYDEQMTAREDDDDRVGIVDSDKDTKSVFLKGLFSVATTSTKPANVLKADIRRVLDRMQVQYRAVKGGYECIHIPSIDISSIHDAQRGHPLEPSVSSDTGGISGTIKRSVKKKPSKLSFGKRREKDKDREGSVKGTLSDAQDKEKEASGRPSAGGNTLHTSPSSGSSSFFNVSSTTQHAILHPENVGNNDTEDGRPQSPSKAKYLPPIPRDFAHTSPPSAVPKTPIPITGEVDDVVFEATGAADLGVRFEVNVVKVPLLPLHGIQFRRVGGDGWQYQMLARRVLTELKL</sequence>
<evidence type="ECO:0000256" key="4">
    <source>
        <dbReference type="ARBA" id="ARBA00022679"/>
    </source>
</evidence>
<feature type="compositionally biased region" description="Basic and acidic residues" evidence="11">
    <location>
        <begin position="1100"/>
        <end position="1111"/>
    </location>
</feature>
<feature type="compositionally biased region" description="Basic and acidic residues" evidence="11">
    <location>
        <begin position="717"/>
        <end position="729"/>
    </location>
</feature>
<feature type="domain" description="Protein kinase" evidence="12">
    <location>
        <begin position="135"/>
        <end position="402"/>
    </location>
</feature>
<dbReference type="OrthoDB" id="193931at2759"/>
<keyword evidence="4" id="KW-0808">Transferase</keyword>
<keyword evidence="7 10" id="KW-0067">ATP-binding</keyword>
<comment type="catalytic activity">
    <reaction evidence="9">
        <text>L-seryl-[protein] + ATP = O-phospho-L-seryl-[protein] + ADP + H(+)</text>
        <dbReference type="Rhea" id="RHEA:17989"/>
        <dbReference type="Rhea" id="RHEA-COMP:9863"/>
        <dbReference type="Rhea" id="RHEA-COMP:11604"/>
        <dbReference type="ChEBI" id="CHEBI:15378"/>
        <dbReference type="ChEBI" id="CHEBI:29999"/>
        <dbReference type="ChEBI" id="CHEBI:30616"/>
        <dbReference type="ChEBI" id="CHEBI:83421"/>
        <dbReference type="ChEBI" id="CHEBI:456216"/>
        <dbReference type="EC" id="2.7.11.1"/>
    </reaction>
</comment>
<dbReference type="InterPro" id="IPR008271">
    <property type="entry name" value="Ser/Thr_kinase_AS"/>
</dbReference>
<feature type="region of interest" description="Disordered" evidence="11">
    <location>
        <begin position="775"/>
        <end position="984"/>
    </location>
</feature>
<feature type="compositionally biased region" description="Low complexity" evidence="11">
    <location>
        <begin position="57"/>
        <end position="72"/>
    </location>
</feature>
<dbReference type="EMBL" id="KV428064">
    <property type="protein sequence ID" value="KZT38419.1"/>
    <property type="molecule type" value="Genomic_DNA"/>
</dbReference>
<evidence type="ECO:0000256" key="6">
    <source>
        <dbReference type="ARBA" id="ARBA00022777"/>
    </source>
</evidence>
<dbReference type="SUPFAM" id="SSF56112">
    <property type="entry name" value="Protein kinase-like (PK-like)"/>
    <property type="match status" value="1"/>
</dbReference>
<feature type="compositionally biased region" description="Low complexity" evidence="11">
    <location>
        <begin position="810"/>
        <end position="821"/>
    </location>
</feature>
<feature type="region of interest" description="Disordered" evidence="11">
    <location>
        <begin position="521"/>
        <end position="560"/>
    </location>
</feature>
<dbReference type="PANTHER" id="PTHR24346:SF82">
    <property type="entry name" value="KP78A-RELATED"/>
    <property type="match status" value="1"/>
</dbReference>
<dbReference type="EC" id="2.7.11.1" evidence="2"/>
<dbReference type="STRING" id="1314776.A0A166DDZ2"/>
<keyword evidence="6 14" id="KW-0418">Kinase</keyword>
<dbReference type="InterPro" id="IPR017441">
    <property type="entry name" value="Protein_kinase_ATP_BS"/>
</dbReference>
<organism evidence="14 15">
    <name type="scientific">Sistotremastrum suecicum HHB10207 ss-3</name>
    <dbReference type="NCBI Taxonomy" id="1314776"/>
    <lineage>
        <taxon>Eukaryota</taxon>
        <taxon>Fungi</taxon>
        <taxon>Dikarya</taxon>
        <taxon>Basidiomycota</taxon>
        <taxon>Agaricomycotina</taxon>
        <taxon>Agaricomycetes</taxon>
        <taxon>Sistotremastrales</taxon>
        <taxon>Sistotremastraceae</taxon>
        <taxon>Sistotremastrum</taxon>
    </lineage>
</organism>
<feature type="compositionally biased region" description="Polar residues" evidence="11">
    <location>
        <begin position="613"/>
        <end position="632"/>
    </location>
</feature>
<evidence type="ECO:0000256" key="10">
    <source>
        <dbReference type="PROSITE-ProRule" id="PRU10141"/>
    </source>
</evidence>
<dbReference type="GO" id="GO:0004674">
    <property type="term" value="F:protein serine/threonine kinase activity"/>
    <property type="evidence" value="ECO:0007669"/>
    <property type="project" value="UniProtKB-KW"/>
</dbReference>
<feature type="region of interest" description="Disordered" evidence="11">
    <location>
        <begin position="1065"/>
        <end position="1205"/>
    </location>
</feature>
<feature type="compositionally biased region" description="Low complexity" evidence="11">
    <location>
        <begin position="530"/>
        <end position="554"/>
    </location>
</feature>
<dbReference type="GO" id="GO:0000226">
    <property type="term" value="P:microtubule cytoskeleton organization"/>
    <property type="evidence" value="ECO:0007669"/>
    <property type="project" value="TreeGrafter"/>
</dbReference>
<comment type="similarity">
    <text evidence="1">Belongs to the protein kinase superfamily. CAMK Ser/Thr protein kinase family. NIM1 subfamily.</text>
</comment>
<evidence type="ECO:0000256" key="8">
    <source>
        <dbReference type="ARBA" id="ARBA00047899"/>
    </source>
</evidence>
<dbReference type="PROSITE" id="PS50011">
    <property type="entry name" value="PROTEIN_KINASE_DOM"/>
    <property type="match status" value="1"/>
</dbReference>
<dbReference type="InterPro" id="IPR000719">
    <property type="entry name" value="Prot_kinase_dom"/>
</dbReference>
<feature type="compositionally biased region" description="Basic and acidic residues" evidence="11">
    <location>
        <begin position="887"/>
        <end position="902"/>
    </location>
</feature>
<feature type="compositionally biased region" description="Low complexity" evidence="11">
    <location>
        <begin position="1140"/>
        <end position="1153"/>
    </location>
</feature>
<feature type="domain" description="KA1" evidence="13">
    <location>
        <begin position="1219"/>
        <end position="1268"/>
    </location>
</feature>
<proteinExistence type="inferred from homology"/>
<dbReference type="CDD" id="cd14077">
    <property type="entry name" value="STKc_Kin1_2"/>
    <property type="match status" value="1"/>
</dbReference>
<dbReference type="PROSITE" id="PS00107">
    <property type="entry name" value="PROTEIN_KINASE_ATP"/>
    <property type="match status" value="1"/>
</dbReference>
<evidence type="ECO:0000256" key="5">
    <source>
        <dbReference type="ARBA" id="ARBA00022741"/>
    </source>
</evidence>
<dbReference type="Gene3D" id="3.30.310.80">
    <property type="entry name" value="Kinase associated domain 1, KA1"/>
    <property type="match status" value="1"/>
</dbReference>
<name>A0A166DDZ2_9AGAM</name>
<feature type="binding site" evidence="10">
    <location>
        <position position="164"/>
    </location>
    <ligand>
        <name>ATP</name>
        <dbReference type="ChEBI" id="CHEBI:30616"/>
    </ligand>
</feature>
<reference evidence="14 15" key="1">
    <citation type="journal article" date="2016" name="Mol. Biol. Evol.">
        <title>Comparative Genomics of Early-Diverging Mushroom-Forming Fungi Provides Insights into the Origins of Lignocellulose Decay Capabilities.</title>
        <authorList>
            <person name="Nagy L.G."/>
            <person name="Riley R."/>
            <person name="Tritt A."/>
            <person name="Adam C."/>
            <person name="Daum C."/>
            <person name="Floudas D."/>
            <person name="Sun H."/>
            <person name="Yadav J.S."/>
            <person name="Pangilinan J."/>
            <person name="Larsson K.H."/>
            <person name="Matsuura K."/>
            <person name="Barry K."/>
            <person name="Labutti K."/>
            <person name="Kuo R."/>
            <person name="Ohm R.A."/>
            <person name="Bhattacharya S.S."/>
            <person name="Shirouzu T."/>
            <person name="Yoshinaga Y."/>
            <person name="Martin F.M."/>
            <person name="Grigoriev I.V."/>
            <person name="Hibbett D.S."/>
        </authorList>
    </citation>
    <scope>NUCLEOTIDE SEQUENCE [LARGE SCALE GENOMIC DNA]</scope>
    <source>
        <strain evidence="14 15">HHB10207 ss-3</strain>
    </source>
</reference>
<dbReference type="InterPro" id="IPR001772">
    <property type="entry name" value="KA1_dom"/>
</dbReference>
<feature type="compositionally biased region" description="Polar residues" evidence="11">
    <location>
        <begin position="595"/>
        <end position="605"/>
    </location>
</feature>
<dbReference type="GO" id="GO:0035556">
    <property type="term" value="P:intracellular signal transduction"/>
    <property type="evidence" value="ECO:0007669"/>
    <property type="project" value="TreeGrafter"/>
</dbReference>
<dbReference type="PROSITE" id="PS50032">
    <property type="entry name" value="KA1"/>
    <property type="match status" value="1"/>
</dbReference>
<feature type="compositionally biased region" description="Polar residues" evidence="11">
    <location>
        <begin position="706"/>
        <end position="716"/>
    </location>
</feature>
<evidence type="ECO:0000256" key="7">
    <source>
        <dbReference type="ARBA" id="ARBA00022840"/>
    </source>
</evidence>
<keyword evidence="3" id="KW-0723">Serine/threonine-protein kinase</keyword>
<feature type="region of interest" description="Disordered" evidence="11">
    <location>
        <begin position="1"/>
        <end position="130"/>
    </location>
</feature>
<dbReference type="GO" id="GO:0005524">
    <property type="term" value="F:ATP binding"/>
    <property type="evidence" value="ECO:0007669"/>
    <property type="project" value="UniProtKB-UniRule"/>
</dbReference>
<gene>
    <name evidence="14" type="ORF">SISSUDRAFT_1113957</name>
</gene>
<dbReference type="Proteomes" id="UP000076798">
    <property type="component" value="Unassembled WGS sequence"/>
</dbReference>
<evidence type="ECO:0000256" key="3">
    <source>
        <dbReference type="ARBA" id="ARBA00022527"/>
    </source>
</evidence>
<evidence type="ECO:0000256" key="9">
    <source>
        <dbReference type="ARBA" id="ARBA00048679"/>
    </source>
</evidence>
<evidence type="ECO:0000256" key="11">
    <source>
        <dbReference type="SAM" id="MobiDB-lite"/>
    </source>
</evidence>
<protein>
    <recommendedName>
        <fullName evidence="2">non-specific serine/threonine protein kinase</fullName>
        <ecNumber evidence="2">2.7.11.1</ecNumber>
    </recommendedName>
</protein>
<evidence type="ECO:0000313" key="15">
    <source>
        <dbReference type="Proteomes" id="UP000076798"/>
    </source>
</evidence>
<dbReference type="FunFam" id="1.10.510.10:FF:000792">
    <property type="entry name" value="Non-specific serine/threonine protein kinase"/>
    <property type="match status" value="1"/>
</dbReference>
<evidence type="ECO:0000256" key="1">
    <source>
        <dbReference type="ARBA" id="ARBA00010791"/>
    </source>
</evidence>
<keyword evidence="15" id="KW-1185">Reference proteome</keyword>
<dbReference type="PROSITE" id="PS00108">
    <property type="entry name" value="PROTEIN_KINASE_ST"/>
    <property type="match status" value="1"/>
</dbReference>
<feature type="region of interest" description="Disordered" evidence="11">
    <location>
        <begin position="170"/>
        <end position="189"/>
    </location>
</feature>
<dbReference type="InterPro" id="IPR028375">
    <property type="entry name" value="KA1/Ssp2_C"/>
</dbReference>
<evidence type="ECO:0000256" key="2">
    <source>
        <dbReference type="ARBA" id="ARBA00012513"/>
    </source>
</evidence>
<dbReference type="SMART" id="SM00220">
    <property type="entry name" value="S_TKc"/>
    <property type="match status" value="1"/>
</dbReference>
<accession>A0A166DDZ2</accession>
<keyword evidence="5 10" id="KW-0547">Nucleotide-binding</keyword>
<dbReference type="SUPFAM" id="SSF103243">
    <property type="entry name" value="KA1-like"/>
    <property type="match status" value="1"/>
</dbReference>
<dbReference type="AlphaFoldDB" id="A0A166DDZ2"/>
<dbReference type="GO" id="GO:0005737">
    <property type="term" value="C:cytoplasm"/>
    <property type="evidence" value="ECO:0007669"/>
    <property type="project" value="TreeGrafter"/>
</dbReference>
<dbReference type="Pfam" id="PF02149">
    <property type="entry name" value="KA1"/>
    <property type="match status" value="1"/>
</dbReference>
<evidence type="ECO:0000313" key="14">
    <source>
        <dbReference type="EMBL" id="KZT38419.1"/>
    </source>
</evidence>
<feature type="region of interest" description="Disordered" evidence="11">
    <location>
        <begin position="472"/>
        <end position="506"/>
    </location>
</feature>
<dbReference type="Gene3D" id="1.10.510.10">
    <property type="entry name" value="Transferase(Phosphotransferase) domain 1"/>
    <property type="match status" value="1"/>
</dbReference>
<feature type="compositionally biased region" description="Polar residues" evidence="11">
    <location>
        <begin position="659"/>
        <end position="668"/>
    </location>
</feature>
<dbReference type="Pfam" id="PF00069">
    <property type="entry name" value="Pkinase"/>
    <property type="match status" value="1"/>
</dbReference>
<feature type="compositionally biased region" description="Basic and acidic residues" evidence="11">
    <location>
        <begin position="853"/>
        <end position="864"/>
    </location>
</feature>
<dbReference type="GO" id="GO:0106310">
    <property type="term" value="F:protein serine kinase activity"/>
    <property type="evidence" value="ECO:0007669"/>
    <property type="project" value="RHEA"/>
</dbReference>
<feature type="compositionally biased region" description="Basic residues" evidence="11">
    <location>
        <begin position="1087"/>
        <end position="1099"/>
    </location>
</feature>
<feature type="region of interest" description="Disordered" evidence="11">
    <location>
        <begin position="595"/>
        <end position="761"/>
    </location>
</feature>
<dbReference type="PANTHER" id="PTHR24346">
    <property type="entry name" value="MAP/MICROTUBULE AFFINITY-REGULATING KINASE"/>
    <property type="match status" value="1"/>
</dbReference>
<comment type="catalytic activity">
    <reaction evidence="8">
        <text>L-threonyl-[protein] + ATP = O-phospho-L-threonyl-[protein] + ADP + H(+)</text>
        <dbReference type="Rhea" id="RHEA:46608"/>
        <dbReference type="Rhea" id="RHEA-COMP:11060"/>
        <dbReference type="Rhea" id="RHEA-COMP:11605"/>
        <dbReference type="ChEBI" id="CHEBI:15378"/>
        <dbReference type="ChEBI" id="CHEBI:30013"/>
        <dbReference type="ChEBI" id="CHEBI:30616"/>
        <dbReference type="ChEBI" id="CHEBI:61977"/>
        <dbReference type="ChEBI" id="CHEBI:456216"/>
        <dbReference type="EC" id="2.7.11.1"/>
    </reaction>
</comment>
<evidence type="ECO:0000259" key="13">
    <source>
        <dbReference type="PROSITE" id="PS50032"/>
    </source>
</evidence>
<feature type="compositionally biased region" description="Acidic residues" evidence="11">
    <location>
        <begin position="972"/>
        <end position="981"/>
    </location>
</feature>